<feature type="domain" description="Aminotransferase class I/classII large" evidence="7">
    <location>
        <begin position="22"/>
        <end position="342"/>
    </location>
</feature>
<comment type="similarity">
    <text evidence="6">Belongs to the class-II pyridoxal-phosphate-dependent aminotransferase family.</text>
</comment>
<keyword evidence="5 6" id="KW-0663">Pyridoxal phosphate</keyword>
<sequence>MNTHPIDRIAALPAYVPGKPAKVKLASNENPFPPLPSVIEAITVAAGEINRYPDTASLELREQVARKYDVPPEQVAIGAGSLTIGEQILQAFTHEGDEIVYGWRSFEAYPLVSAVVGVRAIQVPLREHMYDLDAMLAAITDRTRVIIVCNPNNPTGTAVQRDRLVAFLDAVPSEVLVIIDEAYGEYIDDPQIASGVDLIKGRQNACLLKTFSKAYGLAALRIGYVVSENLDIAASVGKTAMPFSVSTIAQAAAIASLHAEGELRDRVAQTTSERVRLTTELRALGWTVPDSQANFVWIDSGTDTPELVRRLGAVGISGRAFGEEGIRVTVGTPDENDLFLSAVRG</sequence>
<keyword evidence="9" id="KW-1185">Reference proteome</keyword>
<dbReference type="SUPFAM" id="SSF53383">
    <property type="entry name" value="PLP-dependent transferases"/>
    <property type="match status" value="1"/>
</dbReference>
<evidence type="ECO:0000313" key="8">
    <source>
        <dbReference type="EMBL" id="PRZ35228.1"/>
    </source>
</evidence>
<dbReference type="Pfam" id="PF00155">
    <property type="entry name" value="Aminotran_1_2"/>
    <property type="match status" value="1"/>
</dbReference>
<accession>A0A2T0ZGD3</accession>
<dbReference type="InterPro" id="IPR015422">
    <property type="entry name" value="PyrdxlP-dep_Trfase_small"/>
</dbReference>
<dbReference type="CDD" id="cd00609">
    <property type="entry name" value="AAT_like"/>
    <property type="match status" value="1"/>
</dbReference>
<dbReference type="PANTHER" id="PTHR43643">
    <property type="entry name" value="HISTIDINOL-PHOSPHATE AMINOTRANSFERASE 2"/>
    <property type="match status" value="1"/>
</dbReference>
<dbReference type="GO" id="GO:0000105">
    <property type="term" value="P:L-histidine biosynthetic process"/>
    <property type="evidence" value="ECO:0007669"/>
    <property type="project" value="InterPro"/>
</dbReference>
<keyword evidence="3 8" id="KW-0032">Aminotransferase</keyword>
<dbReference type="Proteomes" id="UP000237752">
    <property type="component" value="Unassembled WGS sequence"/>
</dbReference>
<evidence type="ECO:0000259" key="7">
    <source>
        <dbReference type="Pfam" id="PF00155"/>
    </source>
</evidence>
<evidence type="ECO:0000256" key="1">
    <source>
        <dbReference type="ARBA" id="ARBA00001933"/>
    </source>
</evidence>
<dbReference type="InterPro" id="IPR015421">
    <property type="entry name" value="PyrdxlP-dep_Trfase_major"/>
</dbReference>
<evidence type="ECO:0000256" key="2">
    <source>
        <dbReference type="ARBA" id="ARBA00011738"/>
    </source>
</evidence>
<dbReference type="OrthoDB" id="9809616at2"/>
<comment type="caution">
    <text evidence="8">The sequence shown here is derived from an EMBL/GenBank/DDBJ whole genome shotgun (WGS) entry which is preliminary data.</text>
</comment>
<dbReference type="PANTHER" id="PTHR43643:SF3">
    <property type="entry name" value="HISTIDINOL-PHOSPHATE AMINOTRANSFERASE"/>
    <property type="match status" value="1"/>
</dbReference>
<dbReference type="GO" id="GO:0004400">
    <property type="term" value="F:histidinol-phosphate transaminase activity"/>
    <property type="evidence" value="ECO:0007669"/>
    <property type="project" value="InterPro"/>
</dbReference>
<dbReference type="InterPro" id="IPR050106">
    <property type="entry name" value="HistidinolP_aminotransfase"/>
</dbReference>
<evidence type="ECO:0000256" key="3">
    <source>
        <dbReference type="ARBA" id="ARBA00022576"/>
    </source>
</evidence>
<gene>
    <name evidence="8" type="ORF">CLV47_12248</name>
</gene>
<dbReference type="Gene3D" id="3.40.640.10">
    <property type="entry name" value="Type I PLP-dependent aspartate aminotransferase-like (Major domain)"/>
    <property type="match status" value="1"/>
</dbReference>
<comment type="subunit">
    <text evidence="2">Homodimer.</text>
</comment>
<organism evidence="8 9">
    <name type="scientific">Antricoccus suffuscus</name>
    <dbReference type="NCBI Taxonomy" id="1629062"/>
    <lineage>
        <taxon>Bacteria</taxon>
        <taxon>Bacillati</taxon>
        <taxon>Actinomycetota</taxon>
        <taxon>Actinomycetes</taxon>
        <taxon>Geodermatophilales</taxon>
        <taxon>Antricoccaceae</taxon>
        <taxon>Antricoccus</taxon>
    </lineage>
</organism>
<reference evidence="8 9" key="1">
    <citation type="submission" date="2018-03" db="EMBL/GenBank/DDBJ databases">
        <title>Genomic Encyclopedia of Archaeal and Bacterial Type Strains, Phase II (KMG-II): from individual species to whole genera.</title>
        <authorList>
            <person name="Goeker M."/>
        </authorList>
    </citation>
    <scope>NUCLEOTIDE SEQUENCE [LARGE SCALE GENOMIC DNA]</scope>
    <source>
        <strain evidence="8 9">DSM 100065</strain>
    </source>
</reference>
<name>A0A2T0ZGD3_9ACTN</name>
<dbReference type="InterPro" id="IPR024892">
    <property type="entry name" value="ArAT"/>
</dbReference>
<evidence type="ECO:0000256" key="4">
    <source>
        <dbReference type="ARBA" id="ARBA00022679"/>
    </source>
</evidence>
<comment type="cofactor">
    <cofactor evidence="1 6">
        <name>pyridoxal 5'-phosphate</name>
        <dbReference type="ChEBI" id="CHEBI:597326"/>
    </cofactor>
</comment>
<evidence type="ECO:0000256" key="6">
    <source>
        <dbReference type="RuleBase" id="RU003693"/>
    </source>
</evidence>
<dbReference type="InterPro" id="IPR001917">
    <property type="entry name" value="Aminotrans_II_pyridoxalP_BS"/>
</dbReference>
<dbReference type="InterPro" id="IPR005861">
    <property type="entry name" value="HisP_aminotrans"/>
</dbReference>
<proteinExistence type="inferred from homology"/>
<dbReference type="GO" id="GO:0030170">
    <property type="term" value="F:pyridoxal phosphate binding"/>
    <property type="evidence" value="ECO:0007669"/>
    <property type="project" value="InterPro"/>
</dbReference>
<dbReference type="Gene3D" id="3.90.1150.10">
    <property type="entry name" value="Aspartate Aminotransferase, domain 1"/>
    <property type="match status" value="1"/>
</dbReference>
<evidence type="ECO:0000256" key="5">
    <source>
        <dbReference type="ARBA" id="ARBA00022898"/>
    </source>
</evidence>
<dbReference type="AlphaFoldDB" id="A0A2T0ZGD3"/>
<dbReference type="InterPro" id="IPR004839">
    <property type="entry name" value="Aminotransferase_I/II_large"/>
</dbReference>
<dbReference type="PROSITE" id="PS00599">
    <property type="entry name" value="AA_TRANSFER_CLASS_2"/>
    <property type="match status" value="1"/>
</dbReference>
<dbReference type="RefSeq" id="WP_106350755.1">
    <property type="nucleotide sequence ID" value="NZ_PVUE01000022.1"/>
</dbReference>
<dbReference type="EMBL" id="PVUE01000022">
    <property type="protein sequence ID" value="PRZ35228.1"/>
    <property type="molecule type" value="Genomic_DNA"/>
</dbReference>
<keyword evidence="4 8" id="KW-0808">Transferase</keyword>
<dbReference type="InterPro" id="IPR015424">
    <property type="entry name" value="PyrdxlP-dep_Trfase"/>
</dbReference>
<dbReference type="NCBIfam" id="NF002878">
    <property type="entry name" value="PRK03321.1"/>
    <property type="match status" value="1"/>
</dbReference>
<protein>
    <submittedName>
        <fullName evidence="8">Histidinol-phosphate aminotransferase</fullName>
    </submittedName>
</protein>
<evidence type="ECO:0000313" key="9">
    <source>
        <dbReference type="Proteomes" id="UP000237752"/>
    </source>
</evidence>
<dbReference type="NCBIfam" id="TIGR01141">
    <property type="entry name" value="hisC"/>
    <property type="match status" value="1"/>
</dbReference>